<dbReference type="Proteomes" id="UP000316476">
    <property type="component" value="Unassembled WGS sequence"/>
</dbReference>
<protein>
    <submittedName>
        <fullName evidence="9">Biopolymer transport protein ExbD</fullName>
    </submittedName>
</protein>
<proteinExistence type="inferred from homology"/>
<keyword evidence="7" id="KW-0653">Protein transport</keyword>
<dbReference type="AlphaFoldDB" id="A0A5C6FZN9"/>
<evidence type="ECO:0000256" key="5">
    <source>
        <dbReference type="ARBA" id="ARBA00022989"/>
    </source>
</evidence>
<evidence type="ECO:0000256" key="2">
    <source>
        <dbReference type="ARBA" id="ARBA00005811"/>
    </source>
</evidence>
<evidence type="ECO:0000256" key="7">
    <source>
        <dbReference type="RuleBase" id="RU003879"/>
    </source>
</evidence>
<dbReference type="GO" id="GO:0005886">
    <property type="term" value="C:plasma membrane"/>
    <property type="evidence" value="ECO:0007669"/>
    <property type="project" value="UniProtKB-SubCell"/>
</dbReference>
<comment type="subcellular location">
    <subcellularLocation>
        <location evidence="1">Cell membrane</location>
        <topology evidence="1">Single-pass membrane protein</topology>
    </subcellularLocation>
    <subcellularLocation>
        <location evidence="7">Cell membrane</location>
        <topology evidence="7">Single-pass type II membrane protein</topology>
    </subcellularLocation>
</comment>
<name>A0A5C6FZN9_9PLAN</name>
<comment type="caution">
    <text evidence="9">The sequence shown here is derived from an EMBL/GenBank/DDBJ whole genome shotgun (WGS) entry which is preliminary data.</text>
</comment>
<dbReference type="Gene3D" id="3.30.420.270">
    <property type="match status" value="1"/>
</dbReference>
<dbReference type="GO" id="GO:0015031">
    <property type="term" value="P:protein transport"/>
    <property type="evidence" value="ECO:0007669"/>
    <property type="project" value="UniProtKB-KW"/>
</dbReference>
<accession>A0A5C6FZN9</accession>
<keyword evidence="7" id="KW-0813">Transport</keyword>
<dbReference type="EMBL" id="SJPZ01000001">
    <property type="protein sequence ID" value="TWU67075.1"/>
    <property type="molecule type" value="Genomic_DNA"/>
</dbReference>
<evidence type="ECO:0000256" key="8">
    <source>
        <dbReference type="SAM" id="Phobius"/>
    </source>
</evidence>
<dbReference type="Pfam" id="PF02472">
    <property type="entry name" value="ExbD"/>
    <property type="match status" value="1"/>
</dbReference>
<gene>
    <name evidence="9" type="ORF">V7x_26470</name>
</gene>
<evidence type="ECO:0000256" key="6">
    <source>
        <dbReference type="ARBA" id="ARBA00023136"/>
    </source>
</evidence>
<keyword evidence="6 8" id="KW-0472">Membrane</keyword>
<keyword evidence="5 8" id="KW-1133">Transmembrane helix</keyword>
<evidence type="ECO:0000313" key="10">
    <source>
        <dbReference type="Proteomes" id="UP000316476"/>
    </source>
</evidence>
<dbReference type="RefSeq" id="WP_146413555.1">
    <property type="nucleotide sequence ID" value="NZ_SJPZ01000001.1"/>
</dbReference>
<dbReference type="PANTHER" id="PTHR30558:SF3">
    <property type="entry name" value="BIOPOLYMER TRANSPORT PROTEIN EXBD-RELATED"/>
    <property type="match status" value="1"/>
</dbReference>
<keyword evidence="3" id="KW-1003">Cell membrane</keyword>
<comment type="similarity">
    <text evidence="2 7">Belongs to the ExbD/TolR family.</text>
</comment>
<organism evidence="9 10">
    <name type="scientific">Crateriforma conspicua</name>
    <dbReference type="NCBI Taxonomy" id="2527996"/>
    <lineage>
        <taxon>Bacteria</taxon>
        <taxon>Pseudomonadati</taxon>
        <taxon>Planctomycetota</taxon>
        <taxon>Planctomycetia</taxon>
        <taxon>Planctomycetales</taxon>
        <taxon>Planctomycetaceae</taxon>
        <taxon>Crateriforma</taxon>
    </lineage>
</organism>
<evidence type="ECO:0000256" key="4">
    <source>
        <dbReference type="ARBA" id="ARBA00022692"/>
    </source>
</evidence>
<dbReference type="InterPro" id="IPR003400">
    <property type="entry name" value="ExbD"/>
</dbReference>
<keyword evidence="4 7" id="KW-0812">Transmembrane</keyword>
<evidence type="ECO:0000256" key="3">
    <source>
        <dbReference type="ARBA" id="ARBA00022475"/>
    </source>
</evidence>
<sequence length="146" mass="15921">MPKRSRSEDATINLTPMIDVVFLLVIFFMVGSKFSESESRVNVNVAGAADMQAISRLPDKRIVDVASDGSVTLDGQMVAPDQLYQSLQEQFAVYPGLRVLVRAERNAPFDVVDQILRTIRNSGIANINLAAKGPSVASVSPQGMRR</sequence>
<reference evidence="9 10" key="1">
    <citation type="submission" date="2019-02" db="EMBL/GenBank/DDBJ databases">
        <title>Deep-cultivation of Planctomycetes and their phenomic and genomic characterization uncovers novel biology.</title>
        <authorList>
            <person name="Wiegand S."/>
            <person name="Jogler M."/>
            <person name="Boedeker C."/>
            <person name="Pinto D."/>
            <person name="Vollmers J."/>
            <person name="Rivas-Marin E."/>
            <person name="Kohn T."/>
            <person name="Peeters S.H."/>
            <person name="Heuer A."/>
            <person name="Rast P."/>
            <person name="Oberbeckmann S."/>
            <person name="Bunk B."/>
            <person name="Jeske O."/>
            <person name="Meyerdierks A."/>
            <person name="Storesund J.E."/>
            <person name="Kallscheuer N."/>
            <person name="Luecker S."/>
            <person name="Lage O.M."/>
            <person name="Pohl T."/>
            <person name="Merkel B.J."/>
            <person name="Hornburger P."/>
            <person name="Mueller R.-W."/>
            <person name="Bruemmer F."/>
            <person name="Labrenz M."/>
            <person name="Spormann A.M."/>
            <person name="Op Den Camp H."/>
            <person name="Overmann J."/>
            <person name="Amann R."/>
            <person name="Jetten M.S.M."/>
            <person name="Mascher T."/>
            <person name="Medema M.H."/>
            <person name="Devos D.P."/>
            <person name="Kaster A.-K."/>
            <person name="Ovreas L."/>
            <person name="Rohde M."/>
            <person name="Galperin M.Y."/>
            <person name="Jogler C."/>
        </authorList>
    </citation>
    <scope>NUCLEOTIDE SEQUENCE [LARGE SCALE GENOMIC DNA]</scope>
    <source>
        <strain evidence="9 10">V7</strain>
    </source>
</reference>
<feature type="transmembrane region" description="Helical" evidence="8">
    <location>
        <begin position="12"/>
        <end position="30"/>
    </location>
</feature>
<dbReference type="OrthoDB" id="9793581at2"/>
<dbReference type="PANTHER" id="PTHR30558">
    <property type="entry name" value="EXBD MEMBRANE COMPONENT OF PMF-DRIVEN MACROMOLECULE IMPORT SYSTEM"/>
    <property type="match status" value="1"/>
</dbReference>
<evidence type="ECO:0000256" key="1">
    <source>
        <dbReference type="ARBA" id="ARBA00004162"/>
    </source>
</evidence>
<evidence type="ECO:0000313" key="9">
    <source>
        <dbReference type="EMBL" id="TWU67075.1"/>
    </source>
</evidence>
<dbReference type="GO" id="GO:0022857">
    <property type="term" value="F:transmembrane transporter activity"/>
    <property type="evidence" value="ECO:0007669"/>
    <property type="project" value="InterPro"/>
</dbReference>